<keyword evidence="10" id="KW-0460">Magnesium</keyword>
<dbReference type="NCBIfam" id="TIGR00993">
    <property type="entry name" value="3a0901s04IAP86"/>
    <property type="match status" value="1"/>
</dbReference>
<proteinExistence type="inferred from homology"/>
<dbReference type="Pfam" id="PF11886">
    <property type="entry name" value="TOC159_MAD"/>
    <property type="match status" value="1"/>
</dbReference>
<dbReference type="Proteomes" id="UP000515123">
    <property type="component" value="Linkage group 19"/>
</dbReference>
<keyword evidence="14" id="KW-0472">Membrane</keyword>
<dbReference type="GO" id="GO:0045036">
    <property type="term" value="P:protein targeting to chloroplast"/>
    <property type="evidence" value="ECO:0007669"/>
    <property type="project" value="InterPro"/>
</dbReference>
<dbReference type="PANTHER" id="PTHR10903:SF68">
    <property type="entry name" value="TRANSLOCASE OF CHLOROPLAST 90, CHLOROPLASTIC"/>
    <property type="match status" value="1"/>
</dbReference>
<keyword evidence="5" id="KW-0812">Transmembrane</keyword>
<comment type="subcellular location">
    <subcellularLocation>
        <location evidence="15">Plastid</location>
        <location evidence="15">Chloroplast outer membrane</location>
        <topology evidence="15">Single-pass membrane protein</topology>
    </subcellularLocation>
</comment>
<evidence type="ECO:0000256" key="11">
    <source>
        <dbReference type="ARBA" id="ARBA00022927"/>
    </source>
</evidence>
<evidence type="ECO:0000256" key="9">
    <source>
        <dbReference type="ARBA" id="ARBA00022805"/>
    </source>
</evidence>
<keyword evidence="11" id="KW-0653">Protein transport</keyword>
<evidence type="ECO:0000256" key="14">
    <source>
        <dbReference type="ARBA" id="ARBA00023136"/>
    </source>
</evidence>
<dbReference type="RefSeq" id="XP_020109466.1">
    <property type="nucleotide sequence ID" value="XM_020253877.1"/>
</dbReference>
<dbReference type="Proteomes" id="UP000092600">
    <property type="component" value="Unassembled WGS sequence"/>
</dbReference>
<comment type="cofactor">
    <cofactor evidence="1">
        <name>Mg(2+)</name>
        <dbReference type="ChEBI" id="CHEBI:18420"/>
    </cofactor>
</comment>
<evidence type="ECO:0000313" key="18">
    <source>
        <dbReference type="EMBL" id="OAY62640.1"/>
    </source>
</evidence>
<keyword evidence="7" id="KW-0547">Nucleotide-binding</keyword>
<keyword evidence="13" id="KW-0342">GTP-binding</keyword>
<dbReference type="InterPro" id="IPR045058">
    <property type="entry name" value="GIMA/IAN/Toc"/>
</dbReference>
<dbReference type="FunFam" id="3.40.50.300:FF:000413">
    <property type="entry name" value="Translocase of chloroplast 120, chloroplastic"/>
    <property type="match status" value="1"/>
</dbReference>
<dbReference type="GO" id="GO:0015031">
    <property type="term" value="P:protein transport"/>
    <property type="evidence" value="ECO:0007669"/>
    <property type="project" value="UniProtKB-KW"/>
</dbReference>
<keyword evidence="9" id="KW-1002">Plastid outer membrane</keyword>
<evidence type="ECO:0000256" key="16">
    <source>
        <dbReference type="ARBA" id="ARBA00023775"/>
    </source>
</evidence>
<dbReference type="InterPro" id="IPR005690">
    <property type="entry name" value="Toc86_159"/>
</dbReference>
<dbReference type="SUPFAM" id="SSF52540">
    <property type="entry name" value="P-loop containing nucleoside triphosphate hydrolases"/>
    <property type="match status" value="1"/>
</dbReference>
<dbReference type="EMBL" id="LSRQ01008447">
    <property type="protein sequence ID" value="OAY62640.1"/>
    <property type="molecule type" value="Genomic_DNA"/>
</dbReference>
<evidence type="ECO:0000256" key="4">
    <source>
        <dbReference type="ARBA" id="ARBA00022640"/>
    </source>
</evidence>
<name>A0A199UDL3_ANACO</name>
<evidence type="ECO:0000256" key="6">
    <source>
        <dbReference type="ARBA" id="ARBA00022723"/>
    </source>
</evidence>
<evidence type="ECO:0000313" key="20">
    <source>
        <dbReference type="Proteomes" id="UP000515123"/>
    </source>
</evidence>
<organism evidence="18 19">
    <name type="scientific">Ananas comosus</name>
    <name type="common">Pineapple</name>
    <name type="synonym">Ananas ananas</name>
    <dbReference type="NCBI Taxonomy" id="4615"/>
    <lineage>
        <taxon>Eukaryota</taxon>
        <taxon>Viridiplantae</taxon>
        <taxon>Streptophyta</taxon>
        <taxon>Embryophyta</taxon>
        <taxon>Tracheophyta</taxon>
        <taxon>Spermatophyta</taxon>
        <taxon>Magnoliopsida</taxon>
        <taxon>Liliopsida</taxon>
        <taxon>Poales</taxon>
        <taxon>Bromeliaceae</taxon>
        <taxon>Bromelioideae</taxon>
        <taxon>Ananas</taxon>
    </lineage>
</organism>
<evidence type="ECO:0000256" key="15">
    <source>
        <dbReference type="ARBA" id="ARBA00023766"/>
    </source>
</evidence>
<keyword evidence="2" id="KW-0813">Transport</keyword>
<evidence type="ECO:0000256" key="5">
    <source>
        <dbReference type="ARBA" id="ARBA00022692"/>
    </source>
</evidence>
<evidence type="ECO:0000256" key="13">
    <source>
        <dbReference type="ARBA" id="ARBA00023134"/>
    </source>
</evidence>
<evidence type="ECO:0000256" key="10">
    <source>
        <dbReference type="ARBA" id="ARBA00022842"/>
    </source>
</evidence>
<protein>
    <submittedName>
        <fullName evidence="18 21">Translocase of chloroplast 90, chloroplastic</fullName>
    </submittedName>
</protein>
<dbReference type="Gene3D" id="3.40.50.300">
    <property type="entry name" value="P-loop containing nucleotide triphosphate hydrolases"/>
    <property type="match status" value="1"/>
</dbReference>
<dbReference type="GO" id="GO:0003924">
    <property type="term" value="F:GTPase activity"/>
    <property type="evidence" value="ECO:0007669"/>
    <property type="project" value="InterPro"/>
</dbReference>
<dbReference type="InterPro" id="IPR006703">
    <property type="entry name" value="G_AIG1"/>
</dbReference>
<gene>
    <name evidence="21 22" type="primary">LOC109724897</name>
    <name evidence="18" type="ORF">ACMD2_07592</name>
</gene>
<dbReference type="InterPro" id="IPR024283">
    <property type="entry name" value="TOC159_MAD"/>
</dbReference>
<evidence type="ECO:0000256" key="1">
    <source>
        <dbReference type="ARBA" id="ARBA00001946"/>
    </source>
</evidence>
<dbReference type="GeneID" id="109724897"/>
<keyword evidence="20" id="KW-1185">Reference proteome</keyword>
<dbReference type="Gramene" id="Aco008165.1.mrna1">
    <property type="protein sequence ID" value="Aco008165.1.mrna1"/>
    <property type="gene ID" value="Aco008165.1.path1"/>
</dbReference>
<evidence type="ECO:0000259" key="17">
    <source>
        <dbReference type="PROSITE" id="PS51720"/>
    </source>
</evidence>
<dbReference type="STRING" id="4615.A0A199UDL3"/>
<dbReference type="AlphaFoldDB" id="A0A199UDL3"/>
<dbReference type="PROSITE" id="PS51720">
    <property type="entry name" value="G_AIG1"/>
    <property type="match status" value="1"/>
</dbReference>
<keyword evidence="8" id="KW-0378">Hydrolase</keyword>
<evidence type="ECO:0000256" key="2">
    <source>
        <dbReference type="ARBA" id="ARBA00022448"/>
    </source>
</evidence>
<keyword evidence="12" id="KW-1133">Transmembrane helix</keyword>
<evidence type="ECO:0000256" key="8">
    <source>
        <dbReference type="ARBA" id="ARBA00022801"/>
    </source>
</evidence>
<feature type="domain" description="AIG1-type G" evidence="17">
    <location>
        <begin position="163"/>
        <end position="393"/>
    </location>
</feature>
<comment type="similarity">
    <text evidence="16">Belongs to the TRAFAC class TrmE-Era-EngA-EngB-Septin-like GTPase superfamily. AIG1/Toc34/Toc159-like paraseptin GTPase family. TOC159 subfamily.</text>
</comment>
<dbReference type="InterPro" id="IPR027417">
    <property type="entry name" value="P-loop_NTPase"/>
</dbReference>
<accession>A0A199UDL3</accession>
<evidence type="ECO:0000313" key="19">
    <source>
        <dbReference type="Proteomes" id="UP000092600"/>
    </source>
</evidence>
<evidence type="ECO:0000256" key="3">
    <source>
        <dbReference type="ARBA" id="ARBA00022528"/>
    </source>
</evidence>
<dbReference type="Pfam" id="PF04548">
    <property type="entry name" value="AIG1"/>
    <property type="match status" value="1"/>
</dbReference>
<sequence length="778" mass="87157">MDFKKWLFCRLVSKKLLSARPFSFFDEDSPNGEPGVQGTVERTNMVGTGYASSANSDYDQVTELSASSQLVSTSTSDPAQYECDDKDADPLKRVESLQIKFLRLVRRIGESPENNVVAQVLYRLHLASLIRATDSEIKRTCLKINKARAIAAEQEATNRPPLDFSIKILLLGKTGVGKSATINAIFDQEKVITDPFQPSTDKIQEVSGNIKGINVTVIDTPGLSPPHGNQRRNRKIMQEIRSFIRKSPPDVVLYFERLDLTGRNYNEYPLFKLITEVFGSSIWFSTVLVMTHASSPLPEGADGYPVNYEALVHYWTNMIQHYIHQAVSSTQLDNPVILVENHPMCKTNNKGEKVLRSGQAWISRFLLLCTATKVLGEANSLLKFQDSFQLTPASNRVPSMPHLLSSLLRPHSLANSGGMESEMDDLSDNDEDEYDQLPPIRILTKTQFQKLSENQKKSYLDELDYRETLFLKKQWKEEVRKQKMAMVQDNNDTSNDSEDYENPSEEAMQVLDIAIAQSFDSENPAYRYRCLVGNDQWLSRPVLDPQGWDHDVGFDGINIEFSRDVKRRTYISLAGQMRKDKEDFTIQSECAANYMDPSGHSLHSGLDIQTAGKELVSTLRSDARFRNLSFNTMGAGLSVTKFGDMYFFGAKVEDSISLGKRFKLTMNTGRMGGGGQVAYGGSLEATIKGKDYPVRDEKVILAGTILSFEKEMVLGGSFQSDFRVGRGSKVSISGNLNSRRLGQVSVRTNTSEHVQIALIAVVSLVQAFFRKKPMDTAD</sequence>
<evidence type="ECO:0000256" key="12">
    <source>
        <dbReference type="ARBA" id="ARBA00022989"/>
    </source>
</evidence>
<dbReference type="OrthoDB" id="8954335at2759"/>
<evidence type="ECO:0000256" key="7">
    <source>
        <dbReference type="ARBA" id="ARBA00022741"/>
    </source>
</evidence>
<keyword evidence="3" id="KW-0150">Chloroplast</keyword>
<keyword evidence="6" id="KW-0479">Metal-binding</keyword>
<evidence type="ECO:0000313" key="22">
    <source>
        <dbReference type="RefSeq" id="XP_020109466.1"/>
    </source>
</evidence>
<evidence type="ECO:0000313" key="21">
    <source>
        <dbReference type="RefSeq" id="XP_020109465.1"/>
    </source>
</evidence>
<dbReference type="PANTHER" id="PTHR10903">
    <property type="entry name" value="GTPASE, IMAP FAMILY MEMBER-RELATED"/>
    <property type="match status" value="1"/>
</dbReference>
<dbReference type="GO" id="GO:0046872">
    <property type="term" value="F:metal ion binding"/>
    <property type="evidence" value="ECO:0007669"/>
    <property type="project" value="UniProtKB-KW"/>
</dbReference>
<dbReference type="GO" id="GO:0009707">
    <property type="term" value="C:chloroplast outer membrane"/>
    <property type="evidence" value="ECO:0007669"/>
    <property type="project" value="UniProtKB-SubCell"/>
</dbReference>
<dbReference type="RefSeq" id="XP_020109465.1">
    <property type="nucleotide sequence ID" value="XM_020253876.1"/>
</dbReference>
<reference evidence="18 19" key="1">
    <citation type="journal article" date="2016" name="DNA Res.">
        <title>The draft genome of MD-2 pineapple using hybrid error correction of long reads.</title>
        <authorList>
            <person name="Redwan R.M."/>
            <person name="Saidin A."/>
            <person name="Kumar S.V."/>
        </authorList>
    </citation>
    <scope>NUCLEOTIDE SEQUENCE [LARGE SCALE GENOMIC DNA]</scope>
    <source>
        <strain evidence="19">cv. MD2</strain>
        <tissue evidence="18">Leaf</tissue>
    </source>
</reference>
<dbReference type="GO" id="GO:0005525">
    <property type="term" value="F:GTP binding"/>
    <property type="evidence" value="ECO:0007669"/>
    <property type="project" value="UniProtKB-KW"/>
</dbReference>
<keyword evidence="4" id="KW-0934">Plastid</keyword>
<reference evidence="21 22" key="2">
    <citation type="submission" date="2025-04" db="UniProtKB">
        <authorList>
            <consortium name="RefSeq"/>
        </authorList>
    </citation>
    <scope>IDENTIFICATION</scope>
    <source>
        <tissue evidence="21 22">Leaf</tissue>
    </source>
</reference>